<feature type="domain" description="Histidine kinase" evidence="12">
    <location>
        <begin position="28"/>
        <end position="241"/>
    </location>
</feature>
<evidence type="ECO:0000256" key="4">
    <source>
        <dbReference type="ARBA" id="ARBA00022475"/>
    </source>
</evidence>
<dbReference type="InterPro" id="IPR005467">
    <property type="entry name" value="His_kinase_dom"/>
</dbReference>
<keyword evidence="4" id="KW-1003">Cell membrane</keyword>
<evidence type="ECO:0000256" key="6">
    <source>
        <dbReference type="ARBA" id="ARBA00022679"/>
    </source>
</evidence>
<dbReference type="SUPFAM" id="SSF55874">
    <property type="entry name" value="ATPase domain of HSP90 chaperone/DNA topoisomerase II/histidine kinase"/>
    <property type="match status" value="1"/>
</dbReference>
<dbReference type="PANTHER" id="PTHR45528:SF1">
    <property type="entry name" value="SENSOR HISTIDINE KINASE CPXA"/>
    <property type="match status" value="1"/>
</dbReference>
<dbReference type="InterPro" id="IPR050398">
    <property type="entry name" value="HssS/ArlS-like"/>
</dbReference>
<evidence type="ECO:0000256" key="3">
    <source>
        <dbReference type="ARBA" id="ARBA00012438"/>
    </source>
</evidence>
<keyword evidence="10" id="KW-0902">Two-component regulatory system</keyword>
<dbReference type="Pfam" id="PF02518">
    <property type="entry name" value="HATPase_c"/>
    <property type="match status" value="1"/>
</dbReference>
<evidence type="ECO:0000256" key="7">
    <source>
        <dbReference type="ARBA" id="ARBA00022741"/>
    </source>
</evidence>
<proteinExistence type="predicted"/>
<evidence type="ECO:0000313" key="13">
    <source>
        <dbReference type="EMBL" id="MFC3115459.1"/>
    </source>
</evidence>
<dbReference type="InterPro" id="IPR003594">
    <property type="entry name" value="HATPase_dom"/>
</dbReference>
<dbReference type="Gene3D" id="3.30.565.10">
    <property type="entry name" value="Histidine kinase-like ATPase, C-terminal domain"/>
    <property type="match status" value="1"/>
</dbReference>
<evidence type="ECO:0000256" key="10">
    <source>
        <dbReference type="ARBA" id="ARBA00023012"/>
    </source>
</evidence>
<organism evidence="13 14">
    <name type="scientific">Cellvibrio fontiphilus</name>
    <dbReference type="NCBI Taxonomy" id="1815559"/>
    <lineage>
        <taxon>Bacteria</taxon>
        <taxon>Pseudomonadati</taxon>
        <taxon>Pseudomonadota</taxon>
        <taxon>Gammaproteobacteria</taxon>
        <taxon>Cellvibrionales</taxon>
        <taxon>Cellvibrionaceae</taxon>
        <taxon>Cellvibrio</taxon>
    </lineage>
</organism>
<keyword evidence="9" id="KW-0067">ATP-binding</keyword>
<accession>A0ABV7FGU9</accession>
<evidence type="ECO:0000256" key="11">
    <source>
        <dbReference type="ARBA" id="ARBA00023136"/>
    </source>
</evidence>
<dbReference type="PROSITE" id="PS50109">
    <property type="entry name" value="HIS_KIN"/>
    <property type="match status" value="1"/>
</dbReference>
<comment type="caution">
    <text evidence="13">The sequence shown here is derived from an EMBL/GenBank/DDBJ whole genome shotgun (WGS) entry which is preliminary data.</text>
</comment>
<dbReference type="InterPro" id="IPR036890">
    <property type="entry name" value="HATPase_C_sf"/>
</dbReference>
<dbReference type="EMBL" id="JBHRTF010000003">
    <property type="protein sequence ID" value="MFC3115459.1"/>
    <property type="molecule type" value="Genomic_DNA"/>
</dbReference>
<evidence type="ECO:0000256" key="2">
    <source>
        <dbReference type="ARBA" id="ARBA00004651"/>
    </source>
</evidence>
<keyword evidence="7" id="KW-0547">Nucleotide-binding</keyword>
<reference evidence="14" key="1">
    <citation type="journal article" date="2019" name="Int. J. Syst. Evol. Microbiol.">
        <title>The Global Catalogue of Microorganisms (GCM) 10K type strain sequencing project: providing services to taxonomists for standard genome sequencing and annotation.</title>
        <authorList>
            <consortium name="The Broad Institute Genomics Platform"/>
            <consortium name="The Broad Institute Genome Sequencing Center for Infectious Disease"/>
            <person name="Wu L."/>
            <person name="Ma J."/>
        </authorList>
    </citation>
    <scope>NUCLEOTIDE SEQUENCE [LARGE SCALE GENOMIC DNA]</scope>
    <source>
        <strain evidence="14">KCTC 52237</strain>
    </source>
</reference>
<protein>
    <recommendedName>
        <fullName evidence="3">histidine kinase</fullName>
        <ecNumber evidence="3">2.7.13.3</ecNumber>
    </recommendedName>
</protein>
<dbReference type="EC" id="2.7.13.3" evidence="3"/>
<keyword evidence="14" id="KW-1185">Reference proteome</keyword>
<evidence type="ECO:0000256" key="8">
    <source>
        <dbReference type="ARBA" id="ARBA00022777"/>
    </source>
</evidence>
<evidence type="ECO:0000256" key="9">
    <source>
        <dbReference type="ARBA" id="ARBA00022840"/>
    </source>
</evidence>
<comment type="subcellular location">
    <subcellularLocation>
        <location evidence="2">Cell membrane</location>
        <topology evidence="2">Multi-pass membrane protein</topology>
    </subcellularLocation>
</comment>
<keyword evidence="5" id="KW-0597">Phosphoprotein</keyword>
<keyword evidence="6" id="KW-0808">Transferase</keyword>
<evidence type="ECO:0000256" key="5">
    <source>
        <dbReference type="ARBA" id="ARBA00022553"/>
    </source>
</evidence>
<dbReference type="GO" id="GO:0016301">
    <property type="term" value="F:kinase activity"/>
    <property type="evidence" value="ECO:0007669"/>
    <property type="project" value="UniProtKB-KW"/>
</dbReference>
<keyword evidence="11" id="KW-0472">Membrane</keyword>
<gene>
    <name evidence="13" type="ORF">ACFODX_07820</name>
</gene>
<sequence>MMDFKSSPHNPDEDYDQVPIDFSFVLASSVHDMKNSLGMLLNTLSAMVEASPPKDAQQAKFFSTLEYEAARINGELVQLLSLYKMDEKTLSVVIDEHHLVDVIDEQVARNDALLKSRNIRIEVDCDPDLAWYFDAELLGGVLNNLLVNCARYSRERLLIVVREENGFLSISVADDGQGYPESMLMGASNQAGVSFQSGNTRLGLLFARKVLSLHKSRRGQGYMTIENGGPLGGGVLTLHLP</sequence>
<comment type="catalytic activity">
    <reaction evidence="1">
        <text>ATP + protein L-histidine = ADP + protein N-phospho-L-histidine.</text>
        <dbReference type="EC" id="2.7.13.3"/>
    </reaction>
</comment>
<evidence type="ECO:0000259" key="12">
    <source>
        <dbReference type="PROSITE" id="PS50109"/>
    </source>
</evidence>
<evidence type="ECO:0000313" key="14">
    <source>
        <dbReference type="Proteomes" id="UP001595555"/>
    </source>
</evidence>
<dbReference type="Proteomes" id="UP001595555">
    <property type="component" value="Unassembled WGS sequence"/>
</dbReference>
<dbReference type="RefSeq" id="WP_378117757.1">
    <property type="nucleotide sequence ID" value="NZ_JBHRTF010000003.1"/>
</dbReference>
<keyword evidence="8 13" id="KW-0418">Kinase</keyword>
<dbReference type="PANTHER" id="PTHR45528">
    <property type="entry name" value="SENSOR HISTIDINE KINASE CPXA"/>
    <property type="match status" value="1"/>
</dbReference>
<name>A0ABV7FGU9_9GAMM</name>
<evidence type="ECO:0000256" key="1">
    <source>
        <dbReference type="ARBA" id="ARBA00000085"/>
    </source>
</evidence>